<dbReference type="EMBL" id="JAAGOA010000027">
    <property type="protein sequence ID" value="NEE03941.1"/>
    <property type="molecule type" value="Genomic_DNA"/>
</dbReference>
<dbReference type="RefSeq" id="WP_163744047.1">
    <property type="nucleotide sequence ID" value="NZ_JAAGOA010000027.1"/>
</dbReference>
<protein>
    <recommendedName>
        <fullName evidence="3">Type IV toxin-antitoxin system AbiEi family antitoxin domain-containing protein</fullName>
    </recommendedName>
</protein>
<gene>
    <name evidence="1" type="ORF">G1H10_27610</name>
</gene>
<evidence type="ECO:0000313" key="2">
    <source>
        <dbReference type="Proteomes" id="UP000475214"/>
    </source>
</evidence>
<proteinExistence type="predicted"/>
<keyword evidence="2" id="KW-1185">Reference proteome</keyword>
<organism evidence="1 2">
    <name type="scientific">Phytoactinopolyspora halotolerans</name>
    <dbReference type="NCBI Taxonomy" id="1981512"/>
    <lineage>
        <taxon>Bacteria</taxon>
        <taxon>Bacillati</taxon>
        <taxon>Actinomycetota</taxon>
        <taxon>Actinomycetes</taxon>
        <taxon>Jiangellales</taxon>
        <taxon>Jiangellaceae</taxon>
        <taxon>Phytoactinopolyspora</taxon>
    </lineage>
</organism>
<name>A0A6L9SHY2_9ACTN</name>
<evidence type="ECO:0000313" key="1">
    <source>
        <dbReference type="EMBL" id="NEE03941.1"/>
    </source>
</evidence>
<sequence length="314" mass="35337">MVVYLASREDDRRSLDSILREQDGVVRLGDIAHIMTRAQVRHAVRSGRWQSPQRGVYVAHNGELTRNQELLVCLRASPPGSALAGLTAAELDGLQGFETPEVYVVVPIGARPPVRDGLVVKKSRTLNPADVHPVRQPRRTRLPRSLIDGASWTSSEVRARAVILAGVQQRLVRPDDLRDALSRRIRCRHRALISESIDDAEGGIASVPERDFRQICRAFDLPEPERQAIVRRADGRFYLDAYWKQYEVGAEVHGFQHMEILNWDADLDRQAELSARGDRILPFTSYSVRHRKARVGALLVRALRNGGWQGQSAE</sequence>
<evidence type="ECO:0008006" key="3">
    <source>
        <dbReference type="Google" id="ProtNLM"/>
    </source>
</evidence>
<comment type="caution">
    <text evidence="1">The sequence shown here is derived from an EMBL/GenBank/DDBJ whole genome shotgun (WGS) entry which is preliminary data.</text>
</comment>
<dbReference type="AlphaFoldDB" id="A0A6L9SHY2"/>
<reference evidence="1 2" key="1">
    <citation type="submission" date="2020-02" db="EMBL/GenBank/DDBJ databases">
        <authorList>
            <person name="Li X.-J."/>
            <person name="Han X.-M."/>
        </authorList>
    </citation>
    <scope>NUCLEOTIDE SEQUENCE [LARGE SCALE GENOMIC DNA]</scope>
    <source>
        <strain evidence="1 2">CCTCC AB 2017055</strain>
    </source>
</reference>
<dbReference type="Proteomes" id="UP000475214">
    <property type="component" value="Unassembled WGS sequence"/>
</dbReference>
<accession>A0A6L9SHY2</accession>